<keyword evidence="2" id="KW-1185">Reference proteome</keyword>
<gene>
    <name evidence="1" type="ORF">B0O44_10380</name>
</gene>
<reference evidence="1 2" key="1">
    <citation type="submission" date="2018-06" db="EMBL/GenBank/DDBJ databases">
        <title>Genomic Encyclopedia of Archaeal and Bacterial Type Strains, Phase II (KMG-II): from individual species to whole genera.</title>
        <authorList>
            <person name="Goeker M."/>
        </authorList>
    </citation>
    <scope>NUCLEOTIDE SEQUENCE [LARGE SCALE GENOMIC DNA]</scope>
    <source>
        <strain evidence="1 2">DSM 27372</strain>
    </source>
</reference>
<evidence type="ECO:0000313" key="2">
    <source>
        <dbReference type="Proteomes" id="UP000248198"/>
    </source>
</evidence>
<dbReference type="Proteomes" id="UP000248198">
    <property type="component" value="Unassembled WGS sequence"/>
</dbReference>
<evidence type="ECO:0000313" key="1">
    <source>
        <dbReference type="EMBL" id="PYF74635.1"/>
    </source>
</evidence>
<sequence>MSFDDLLTEYLIKKDLEKVQKKVLKDMEKGIVFGKPNDYSWILQTFSVPLPAALGHPKGGEIIANSIAKKYSKNLRVELRY</sequence>
<protein>
    <submittedName>
        <fullName evidence="1">Uncharacterized protein</fullName>
    </submittedName>
</protein>
<proteinExistence type="predicted"/>
<name>A0A318UKV8_9SPHI</name>
<organism evidence="1 2">
    <name type="scientific">Pedobacter nutrimenti</name>
    <dbReference type="NCBI Taxonomy" id="1241337"/>
    <lineage>
        <taxon>Bacteria</taxon>
        <taxon>Pseudomonadati</taxon>
        <taxon>Bacteroidota</taxon>
        <taxon>Sphingobacteriia</taxon>
        <taxon>Sphingobacteriales</taxon>
        <taxon>Sphingobacteriaceae</taxon>
        <taxon>Pedobacter</taxon>
    </lineage>
</organism>
<dbReference type="OrthoDB" id="7874815at2"/>
<comment type="caution">
    <text evidence="1">The sequence shown here is derived from an EMBL/GenBank/DDBJ whole genome shotgun (WGS) entry which is preliminary data.</text>
</comment>
<dbReference type="RefSeq" id="WP_110829313.1">
    <property type="nucleotide sequence ID" value="NZ_QKLU01000003.1"/>
</dbReference>
<accession>A0A318UKV8</accession>
<dbReference type="EMBL" id="QKLU01000003">
    <property type="protein sequence ID" value="PYF74635.1"/>
    <property type="molecule type" value="Genomic_DNA"/>
</dbReference>
<dbReference type="AlphaFoldDB" id="A0A318UKV8"/>